<dbReference type="PROSITE" id="PS50835">
    <property type="entry name" value="IG_LIKE"/>
    <property type="match status" value="1"/>
</dbReference>
<evidence type="ECO:0000313" key="9">
    <source>
        <dbReference type="Proteomes" id="UP000236370"/>
    </source>
</evidence>
<evidence type="ECO:0000256" key="2">
    <source>
        <dbReference type="ARBA" id="ARBA00022475"/>
    </source>
</evidence>
<organism evidence="8 9">
    <name type="scientific">Pan troglodytes</name>
    <name type="common">Chimpanzee</name>
    <dbReference type="NCBI Taxonomy" id="9598"/>
    <lineage>
        <taxon>Eukaryota</taxon>
        <taxon>Metazoa</taxon>
        <taxon>Chordata</taxon>
        <taxon>Craniata</taxon>
        <taxon>Vertebrata</taxon>
        <taxon>Euteleostomi</taxon>
        <taxon>Mammalia</taxon>
        <taxon>Eutheria</taxon>
        <taxon>Euarchontoglires</taxon>
        <taxon>Primates</taxon>
        <taxon>Haplorrhini</taxon>
        <taxon>Catarrhini</taxon>
        <taxon>Hominidae</taxon>
        <taxon>Pan</taxon>
    </lineage>
</organism>
<evidence type="ECO:0000256" key="1">
    <source>
        <dbReference type="ARBA" id="ARBA00004236"/>
    </source>
</evidence>
<dbReference type="PANTHER" id="PTHR23268:SF6">
    <property type="entry name" value="T CELL RECEPTOR BETA VARIABLE 5-5-RELATED"/>
    <property type="match status" value="1"/>
</dbReference>
<keyword evidence="3 6" id="KW-0732">Signal</keyword>
<evidence type="ECO:0000313" key="8">
    <source>
        <dbReference type="EMBL" id="PNI99834.1"/>
    </source>
</evidence>
<comment type="subcellular location">
    <subcellularLocation>
        <location evidence="1">Cell membrane</location>
    </subcellularLocation>
</comment>
<reference evidence="8 9" key="1">
    <citation type="submission" date="2017-12" db="EMBL/GenBank/DDBJ databases">
        <title>High-resolution comparative analysis of great ape genomes.</title>
        <authorList>
            <person name="Pollen A."/>
            <person name="Hastie A."/>
            <person name="Hormozdiari F."/>
            <person name="Dougherty M."/>
            <person name="Liu R."/>
            <person name="Chaisson M."/>
            <person name="Hoppe E."/>
            <person name="Hill C."/>
            <person name="Pang A."/>
            <person name="Hillier L."/>
            <person name="Baker C."/>
            <person name="Armstrong J."/>
            <person name="Shendure J."/>
            <person name="Paten B."/>
            <person name="Wilson R."/>
            <person name="Chao H."/>
            <person name="Schneider V."/>
            <person name="Ventura M."/>
            <person name="Kronenberg Z."/>
            <person name="Murali S."/>
            <person name="Gordon D."/>
            <person name="Cantsilieris S."/>
            <person name="Munson K."/>
            <person name="Nelson B."/>
            <person name="Raja A."/>
            <person name="Underwood J."/>
            <person name="Diekhans M."/>
            <person name="Fiddes I."/>
            <person name="Haussler D."/>
            <person name="Eichler E."/>
        </authorList>
    </citation>
    <scope>NUCLEOTIDE SEQUENCE [LARGE SCALE GENOMIC DNA]</scope>
    <source>
        <strain evidence="8">Yerkes chimp pedigree #C0471</strain>
    </source>
</reference>
<feature type="domain" description="Ig-like" evidence="7">
    <location>
        <begin position="18"/>
        <end position="114"/>
    </location>
</feature>
<dbReference type="InterPro" id="IPR050413">
    <property type="entry name" value="TCR_beta_variable"/>
</dbReference>
<keyword evidence="5" id="KW-0472">Membrane</keyword>
<dbReference type="PANTHER" id="PTHR23268">
    <property type="entry name" value="T-CELL RECEPTOR BETA CHAIN"/>
    <property type="match status" value="1"/>
</dbReference>
<feature type="chain" id="PRO_5014398036" evidence="6">
    <location>
        <begin position="22"/>
        <end position="114"/>
    </location>
</feature>
<sequence length="114" mass="12501">MGPGLLCWALLCLLGAGPVEAGVTQSPTHLIKTRGQQVTLRCSPISGHSSVSWYQQALGQGHQFISRYANELRRSEGNFPNRFSGRQFHDYCSEMNVSALELGDSALYLCARSL</sequence>
<evidence type="ECO:0000259" key="7">
    <source>
        <dbReference type="PROSITE" id="PS50835"/>
    </source>
</evidence>
<dbReference type="SUPFAM" id="SSF48726">
    <property type="entry name" value="Immunoglobulin"/>
    <property type="match status" value="1"/>
</dbReference>
<dbReference type="Pfam" id="PF07686">
    <property type="entry name" value="V-set"/>
    <property type="match status" value="1"/>
</dbReference>
<dbReference type="InterPro" id="IPR007110">
    <property type="entry name" value="Ig-like_dom"/>
</dbReference>
<dbReference type="InterPro" id="IPR013106">
    <property type="entry name" value="Ig_V-set"/>
</dbReference>
<protein>
    <submittedName>
        <fullName evidence="8">TRBV5-3 isoform 1</fullName>
    </submittedName>
</protein>
<accession>A0A2J8QU90</accession>
<keyword evidence="4" id="KW-0391">Immunity</keyword>
<dbReference type="EMBL" id="NBAG03000017">
    <property type="protein sequence ID" value="PNI99834.1"/>
    <property type="molecule type" value="Genomic_DNA"/>
</dbReference>
<evidence type="ECO:0000256" key="4">
    <source>
        <dbReference type="ARBA" id="ARBA00022859"/>
    </source>
</evidence>
<dbReference type="InterPro" id="IPR013783">
    <property type="entry name" value="Ig-like_fold"/>
</dbReference>
<dbReference type="Proteomes" id="UP000236370">
    <property type="component" value="Unassembled WGS sequence"/>
</dbReference>
<dbReference type="GO" id="GO:0005886">
    <property type="term" value="C:plasma membrane"/>
    <property type="evidence" value="ECO:0007669"/>
    <property type="project" value="UniProtKB-SubCell"/>
</dbReference>
<dbReference type="AlphaFoldDB" id="A0A2J8QU90"/>
<dbReference type="Gene3D" id="2.60.40.10">
    <property type="entry name" value="Immunoglobulins"/>
    <property type="match status" value="1"/>
</dbReference>
<keyword evidence="2" id="KW-1003">Cell membrane</keyword>
<evidence type="ECO:0000256" key="3">
    <source>
        <dbReference type="ARBA" id="ARBA00022729"/>
    </source>
</evidence>
<comment type="caution">
    <text evidence="8">The sequence shown here is derived from an EMBL/GenBank/DDBJ whole genome shotgun (WGS) entry which is preliminary data.</text>
</comment>
<dbReference type="InterPro" id="IPR036179">
    <property type="entry name" value="Ig-like_dom_sf"/>
</dbReference>
<dbReference type="GO" id="GO:0002376">
    <property type="term" value="P:immune system process"/>
    <property type="evidence" value="ECO:0007669"/>
    <property type="project" value="UniProtKB-KW"/>
</dbReference>
<feature type="non-terminal residue" evidence="8">
    <location>
        <position position="114"/>
    </location>
</feature>
<name>A0A2J8QU90_PANTR</name>
<proteinExistence type="predicted"/>
<evidence type="ECO:0000256" key="5">
    <source>
        <dbReference type="ARBA" id="ARBA00023136"/>
    </source>
</evidence>
<feature type="signal peptide" evidence="6">
    <location>
        <begin position="1"/>
        <end position="21"/>
    </location>
</feature>
<gene>
    <name evidence="8" type="ORF">CK820_G0014037</name>
</gene>
<evidence type="ECO:0000256" key="6">
    <source>
        <dbReference type="SAM" id="SignalP"/>
    </source>
</evidence>